<organism evidence="1 2">
    <name type="scientific">Pseudomonas aeruginosa</name>
    <dbReference type="NCBI Taxonomy" id="287"/>
    <lineage>
        <taxon>Bacteria</taxon>
        <taxon>Pseudomonadati</taxon>
        <taxon>Pseudomonadota</taxon>
        <taxon>Gammaproteobacteria</taxon>
        <taxon>Pseudomonadales</taxon>
        <taxon>Pseudomonadaceae</taxon>
        <taxon>Pseudomonas</taxon>
    </lineage>
</organism>
<evidence type="ECO:0008006" key="3">
    <source>
        <dbReference type="Google" id="ProtNLM"/>
    </source>
</evidence>
<dbReference type="EMBL" id="WXZT01000029">
    <property type="protein sequence ID" value="MZZ16607.1"/>
    <property type="molecule type" value="Genomic_DNA"/>
</dbReference>
<sequence>MKKNGIAKSKVKIRAFHKDRLEGDMIHHLLLSAFYGVETAKLFGWSVEHRYRQMTKAQCMLKAGHSRMYYAVGGDGMPMGMLIITKTDRPKIKRMDAVYVFEPFRGSGVAGMLLEEARGGFDLHSYSAPSAVEWHVKNGFRNLGLNESEGTFEMFTGNYKPVYSFSYAMPIPTDYDRNVIQQLEETERHMLLGRPDE</sequence>
<name>A0A6B1YM74_PSEAI</name>
<gene>
    <name evidence="1" type="ORF">GUL26_30530</name>
</gene>
<evidence type="ECO:0000313" key="2">
    <source>
        <dbReference type="Proteomes" id="UP000644192"/>
    </source>
</evidence>
<dbReference type="Proteomes" id="UP000644192">
    <property type="component" value="Unassembled WGS sequence"/>
</dbReference>
<accession>A0A6B1YM74</accession>
<evidence type="ECO:0000313" key="1">
    <source>
        <dbReference type="EMBL" id="MZZ16607.1"/>
    </source>
</evidence>
<dbReference type="Gene3D" id="3.40.630.30">
    <property type="match status" value="1"/>
</dbReference>
<dbReference type="SUPFAM" id="SSF55729">
    <property type="entry name" value="Acyl-CoA N-acyltransferases (Nat)"/>
    <property type="match status" value="1"/>
</dbReference>
<proteinExistence type="predicted"/>
<dbReference type="AlphaFoldDB" id="A0A6B1YM74"/>
<reference evidence="1" key="1">
    <citation type="submission" date="2020-01" db="EMBL/GenBank/DDBJ databases">
        <title>Bacteria Cultured from War Wounds Associated with the Conflict in Eastern Ukraine.</title>
        <authorList>
            <person name="Snesrud E."/>
            <person name="Galac M.R."/>
            <person name="Mc Gann P."/>
            <person name="Valentine K."/>
            <person name="Viacheslav K."/>
        </authorList>
    </citation>
    <scope>NUCLEOTIDE SEQUENCE</scope>
    <source>
        <strain evidence="1">VNMU148</strain>
    </source>
</reference>
<dbReference type="RefSeq" id="WP_121347213.1">
    <property type="nucleotide sequence ID" value="NZ_JBIDIV010000019.1"/>
</dbReference>
<comment type="caution">
    <text evidence="1">The sequence shown here is derived from an EMBL/GenBank/DDBJ whole genome shotgun (WGS) entry which is preliminary data.</text>
</comment>
<protein>
    <recommendedName>
        <fullName evidence="3">N-acetyltransferase</fullName>
    </recommendedName>
</protein>
<dbReference type="InterPro" id="IPR016181">
    <property type="entry name" value="Acyl_CoA_acyltransferase"/>
</dbReference>